<dbReference type="InterPro" id="IPR002173">
    <property type="entry name" value="Carboh/pur_kinase_PfkB_CS"/>
</dbReference>
<dbReference type="SUPFAM" id="SSF53613">
    <property type="entry name" value="Ribokinase-like"/>
    <property type="match status" value="1"/>
</dbReference>
<dbReference type="Proteomes" id="UP000236161">
    <property type="component" value="Unassembled WGS sequence"/>
</dbReference>
<gene>
    <name evidence="6" type="ORF">AXF42_Ash013993</name>
</gene>
<dbReference type="PANTHER" id="PTHR42774">
    <property type="entry name" value="PHOSPHOTRANSFERASE SYSTEM TRANSPORT PROTEIN"/>
    <property type="match status" value="1"/>
</dbReference>
<accession>A0A2I0A938</accession>
<dbReference type="EC" id="2.7.1.4" evidence="6"/>
<dbReference type="Gene3D" id="3.40.1190.20">
    <property type="match status" value="1"/>
</dbReference>
<name>A0A2I0A938_9ASPA</name>
<evidence type="ECO:0000259" key="5">
    <source>
        <dbReference type="Pfam" id="PF00294"/>
    </source>
</evidence>
<dbReference type="AlphaFoldDB" id="A0A2I0A938"/>
<dbReference type="CDD" id="cd01945">
    <property type="entry name" value="ribokinase_group_B"/>
    <property type="match status" value="1"/>
</dbReference>
<feature type="domain" description="Carbohydrate kinase PfkB" evidence="5">
    <location>
        <begin position="368"/>
        <end position="422"/>
    </location>
</feature>
<dbReference type="EMBL" id="KZ452009">
    <property type="protein sequence ID" value="PKA52056.1"/>
    <property type="molecule type" value="Genomic_DNA"/>
</dbReference>
<evidence type="ECO:0000256" key="4">
    <source>
        <dbReference type="RuleBase" id="RU003704"/>
    </source>
</evidence>
<feature type="domain" description="Carbohydrate kinase PfkB" evidence="5">
    <location>
        <begin position="85"/>
        <end position="309"/>
    </location>
</feature>
<keyword evidence="7" id="KW-1185">Reference proteome</keyword>
<dbReference type="PANTHER" id="PTHR42774:SF3">
    <property type="entry name" value="KETOHEXOKINASE"/>
    <property type="match status" value="1"/>
</dbReference>
<evidence type="ECO:0000313" key="6">
    <source>
        <dbReference type="EMBL" id="PKA52056.1"/>
    </source>
</evidence>
<evidence type="ECO:0000256" key="2">
    <source>
        <dbReference type="ARBA" id="ARBA00022679"/>
    </source>
</evidence>
<evidence type="ECO:0000313" key="7">
    <source>
        <dbReference type="Proteomes" id="UP000236161"/>
    </source>
</evidence>
<sequence length="434" mass="46561">MRVTQKISQLSDFTSIKKREKLRMRFTSPLLNCPTPLSLQLQSLRRNLPSARPTIIPRAEMSLSSSKAENPFPSSPDKGFVLGCGAVSVDYLATVASFPKPDDKIRTTSLKVEGGGNAGNALTSAARLGLKPRLISKVANDTQGRGVLQELEQDGVDTSFMVVSEEGNSPFTYVIVDNETKTRTCINTPGYPPLGPNELSISKLFSALDGTQLVYFDGRLHETALVVAKEATQRKIPILVDAERKREGLDDLLNLATYVVCSEKFPQAWTGVSSIPSALVSMLLRLPDIKFVIVTRGDKGCIMLERGKKDACEAEEVEIGSLLESLMQESNGSSVIPTCISSKQNIRLRADGIGAINGSLLVGTAELIPPSELIDTTGAGDAFIGAVLYALCAGMAPEKMLPFASKVAAAGCKALGARSGLPFSTDPRLSLFWH</sequence>
<comment type="similarity">
    <text evidence="1 4">Belongs to the carbohydrate kinase PfkB family.</text>
</comment>
<keyword evidence="3 4" id="KW-0418">Kinase</keyword>
<dbReference type="InterPro" id="IPR002139">
    <property type="entry name" value="Ribo/fructo_kinase"/>
</dbReference>
<reference evidence="6 7" key="1">
    <citation type="journal article" date="2017" name="Nature">
        <title>The Apostasia genome and the evolution of orchids.</title>
        <authorList>
            <person name="Zhang G.Q."/>
            <person name="Liu K.W."/>
            <person name="Li Z."/>
            <person name="Lohaus R."/>
            <person name="Hsiao Y.Y."/>
            <person name="Niu S.C."/>
            <person name="Wang J.Y."/>
            <person name="Lin Y.C."/>
            <person name="Xu Q."/>
            <person name="Chen L.J."/>
            <person name="Yoshida K."/>
            <person name="Fujiwara S."/>
            <person name="Wang Z.W."/>
            <person name="Zhang Y.Q."/>
            <person name="Mitsuda N."/>
            <person name="Wang M."/>
            <person name="Liu G.H."/>
            <person name="Pecoraro L."/>
            <person name="Huang H.X."/>
            <person name="Xiao X.J."/>
            <person name="Lin M."/>
            <person name="Wu X.Y."/>
            <person name="Wu W.L."/>
            <person name="Chen Y.Y."/>
            <person name="Chang S.B."/>
            <person name="Sakamoto S."/>
            <person name="Ohme-Takagi M."/>
            <person name="Yagi M."/>
            <person name="Zeng S.J."/>
            <person name="Shen C.Y."/>
            <person name="Yeh C.M."/>
            <person name="Luo Y.B."/>
            <person name="Tsai W.C."/>
            <person name="Van de Peer Y."/>
            <person name="Liu Z.J."/>
        </authorList>
    </citation>
    <scope>NUCLEOTIDE SEQUENCE [LARGE SCALE GENOMIC DNA]</scope>
    <source>
        <strain evidence="7">cv. Shenzhen</strain>
        <tissue evidence="6">Stem</tissue>
    </source>
</reference>
<dbReference type="OrthoDB" id="204058at2759"/>
<evidence type="ECO:0000256" key="3">
    <source>
        <dbReference type="ARBA" id="ARBA00022777"/>
    </source>
</evidence>
<dbReference type="InterPro" id="IPR052562">
    <property type="entry name" value="Ketohexokinase-related"/>
</dbReference>
<dbReference type="InterPro" id="IPR029056">
    <property type="entry name" value="Ribokinase-like"/>
</dbReference>
<dbReference type="PRINTS" id="PR00990">
    <property type="entry name" value="RIBOKINASE"/>
</dbReference>
<proteinExistence type="inferred from homology"/>
<dbReference type="GO" id="GO:0008865">
    <property type="term" value="F:fructokinase activity"/>
    <property type="evidence" value="ECO:0007669"/>
    <property type="project" value="UniProtKB-EC"/>
</dbReference>
<organism evidence="6 7">
    <name type="scientific">Apostasia shenzhenica</name>
    <dbReference type="NCBI Taxonomy" id="1088818"/>
    <lineage>
        <taxon>Eukaryota</taxon>
        <taxon>Viridiplantae</taxon>
        <taxon>Streptophyta</taxon>
        <taxon>Embryophyta</taxon>
        <taxon>Tracheophyta</taxon>
        <taxon>Spermatophyta</taxon>
        <taxon>Magnoliopsida</taxon>
        <taxon>Liliopsida</taxon>
        <taxon>Asparagales</taxon>
        <taxon>Orchidaceae</taxon>
        <taxon>Apostasioideae</taxon>
        <taxon>Apostasia</taxon>
    </lineage>
</organism>
<dbReference type="PROSITE" id="PS00584">
    <property type="entry name" value="PFKB_KINASES_2"/>
    <property type="match status" value="1"/>
</dbReference>
<evidence type="ECO:0000256" key="1">
    <source>
        <dbReference type="ARBA" id="ARBA00010688"/>
    </source>
</evidence>
<dbReference type="InterPro" id="IPR011611">
    <property type="entry name" value="PfkB_dom"/>
</dbReference>
<protein>
    <submittedName>
        <fullName evidence="6">Putative fructokinase-3</fullName>
        <ecNumber evidence="6">2.7.1.4</ecNumber>
    </submittedName>
</protein>
<dbReference type="Pfam" id="PF00294">
    <property type="entry name" value="PfkB"/>
    <property type="match status" value="2"/>
</dbReference>
<dbReference type="STRING" id="1088818.A0A2I0A938"/>
<keyword evidence="2 4" id="KW-0808">Transferase</keyword>